<evidence type="ECO:0000313" key="2">
    <source>
        <dbReference type="EMBL" id="KAF9624493.1"/>
    </source>
</evidence>
<keyword evidence="1" id="KW-1133">Transmembrane helix</keyword>
<feature type="transmembrane region" description="Helical" evidence="1">
    <location>
        <begin position="357"/>
        <end position="374"/>
    </location>
</feature>
<sequence>MEGCLLLKPFPKAPLQKLPPHSHYHPSLPLKQHTLSPPKPIPTPLNFHLYTKNTIPLSHRLKPIKSLNSDLQSPNSNSEKENWDSLTAKFAASANLPFLLLQLPQILLNAQNLLAGNKSALLAVPWLGMLTGLLGNLSLLSYFAKKKEKEAIVVQTLGVISIYVVIAQLAMAEAMPFEYYLVTSAVVLTGLILNFMNYFNFLDAGIWRFWEDFITIGGLSVLPQVMWSTFVPYIPNSVLPGSVAFVMAVAAVVMARMGKLSKEGVQFVGSISGWTATLLFMWMPVSQMWTSYLNPDNIKGLSAFSMLLAMIGNGLMIPRALFIRDLMWFTGATWASFLYGWGNLICMYCLKSISRDFFLAATLGLFVWTGVALWKDTKVYGYNSPLRSLKELIQGT</sequence>
<protein>
    <recommendedName>
        <fullName evidence="4">Maltose excess protein 1-like, chloroplastic</fullName>
    </recommendedName>
</protein>
<feature type="transmembrane region" description="Helical" evidence="1">
    <location>
        <begin position="120"/>
        <end position="144"/>
    </location>
</feature>
<dbReference type="GO" id="GO:0009941">
    <property type="term" value="C:chloroplast envelope"/>
    <property type="evidence" value="ECO:0007669"/>
    <property type="project" value="TreeGrafter"/>
</dbReference>
<comment type="caution">
    <text evidence="2">The sequence shown here is derived from an EMBL/GenBank/DDBJ whole genome shotgun (WGS) entry which is preliminary data.</text>
</comment>
<evidence type="ECO:0000313" key="3">
    <source>
        <dbReference type="Proteomes" id="UP000631114"/>
    </source>
</evidence>
<feature type="transmembrane region" description="Helical" evidence="1">
    <location>
        <begin position="151"/>
        <end position="171"/>
    </location>
</feature>
<proteinExistence type="predicted"/>
<accession>A0A835IZP7</accession>
<dbReference type="PANTHER" id="PTHR34809">
    <property type="entry name" value="MALTOSE EXCESS PROTEIN 1, CHLOROPLASTIC-RELATED"/>
    <property type="match status" value="1"/>
</dbReference>
<keyword evidence="1" id="KW-0812">Transmembrane</keyword>
<dbReference type="OrthoDB" id="8048523at2759"/>
<feature type="transmembrane region" description="Helical" evidence="1">
    <location>
        <begin position="233"/>
        <end position="255"/>
    </location>
</feature>
<name>A0A835IZP7_9MAGN</name>
<feature type="transmembrane region" description="Helical" evidence="1">
    <location>
        <begin position="177"/>
        <end position="197"/>
    </location>
</feature>
<reference evidence="2 3" key="1">
    <citation type="submission" date="2020-10" db="EMBL/GenBank/DDBJ databases">
        <title>The Coptis chinensis genome and diversification of protoberbering-type alkaloids.</title>
        <authorList>
            <person name="Wang B."/>
            <person name="Shu S."/>
            <person name="Song C."/>
            <person name="Liu Y."/>
        </authorList>
    </citation>
    <scope>NUCLEOTIDE SEQUENCE [LARGE SCALE GENOMIC DNA]</scope>
    <source>
        <strain evidence="2">HL-2020</strain>
        <tissue evidence="2">Leaf</tissue>
    </source>
</reference>
<dbReference type="GO" id="GO:0005363">
    <property type="term" value="F:maltose transmembrane transporter activity"/>
    <property type="evidence" value="ECO:0007669"/>
    <property type="project" value="TreeGrafter"/>
</dbReference>
<feature type="transmembrane region" description="Helical" evidence="1">
    <location>
        <begin position="267"/>
        <end position="285"/>
    </location>
</feature>
<dbReference type="PANTHER" id="PTHR34809:SF1">
    <property type="entry name" value="MALTOSE EXCESS PROTEIN 1, CHLOROPLASTIC-RELATED"/>
    <property type="match status" value="1"/>
</dbReference>
<dbReference type="EMBL" id="JADFTS010000001">
    <property type="protein sequence ID" value="KAF9624493.1"/>
    <property type="molecule type" value="Genomic_DNA"/>
</dbReference>
<organism evidence="2 3">
    <name type="scientific">Coptis chinensis</name>
    <dbReference type="NCBI Taxonomy" id="261450"/>
    <lineage>
        <taxon>Eukaryota</taxon>
        <taxon>Viridiplantae</taxon>
        <taxon>Streptophyta</taxon>
        <taxon>Embryophyta</taxon>
        <taxon>Tracheophyta</taxon>
        <taxon>Spermatophyta</taxon>
        <taxon>Magnoliopsida</taxon>
        <taxon>Ranunculales</taxon>
        <taxon>Ranunculaceae</taxon>
        <taxon>Coptidoideae</taxon>
        <taxon>Coptis</taxon>
    </lineage>
</organism>
<dbReference type="AlphaFoldDB" id="A0A835IZP7"/>
<evidence type="ECO:0008006" key="4">
    <source>
        <dbReference type="Google" id="ProtNLM"/>
    </source>
</evidence>
<dbReference type="InterPro" id="IPR034628">
    <property type="entry name" value="MEX1/MEX1-like"/>
</dbReference>
<keyword evidence="3" id="KW-1185">Reference proteome</keyword>
<dbReference type="Proteomes" id="UP000631114">
    <property type="component" value="Unassembled WGS sequence"/>
</dbReference>
<keyword evidence="1" id="KW-0472">Membrane</keyword>
<gene>
    <name evidence="2" type="ORF">IFM89_011536</name>
</gene>
<evidence type="ECO:0000256" key="1">
    <source>
        <dbReference type="SAM" id="Phobius"/>
    </source>
</evidence>
<feature type="transmembrane region" description="Helical" evidence="1">
    <location>
        <begin position="326"/>
        <end position="345"/>
    </location>
</feature>
<feature type="transmembrane region" description="Helical" evidence="1">
    <location>
        <begin position="297"/>
        <end position="317"/>
    </location>
</feature>